<dbReference type="EMBL" id="JMFG01000005">
    <property type="protein sequence ID" value="KDA54717.1"/>
    <property type="molecule type" value="Genomic_DNA"/>
</dbReference>
<dbReference type="AlphaFoldDB" id="A0A062XQ21"/>
<dbReference type="EC" id="2.7.7.3" evidence="9"/>
<dbReference type="GO" id="GO:0015937">
    <property type="term" value="P:coenzyme A biosynthetic process"/>
    <property type="evidence" value="ECO:0007669"/>
    <property type="project" value="UniProtKB-UniRule"/>
</dbReference>
<evidence type="ECO:0000256" key="9">
    <source>
        <dbReference type="HAMAP-Rule" id="MF_00151"/>
    </source>
</evidence>
<evidence type="ECO:0000256" key="5">
    <source>
        <dbReference type="ARBA" id="ARBA00022840"/>
    </source>
</evidence>
<dbReference type="InterPro" id="IPR001980">
    <property type="entry name" value="PPAT"/>
</dbReference>
<protein>
    <recommendedName>
        <fullName evidence="9">Phosphopantetheine adenylyltransferase</fullName>
        <ecNumber evidence="9">2.7.7.3</ecNumber>
    </recommendedName>
    <alternativeName>
        <fullName evidence="9">Dephospho-CoA pyrophosphorylase</fullName>
    </alternativeName>
    <alternativeName>
        <fullName evidence="9">Pantetheine-phosphate adenylyltransferase</fullName>
        <shortName evidence="9">PPAT</shortName>
    </alternativeName>
</protein>
<evidence type="ECO:0000256" key="6">
    <source>
        <dbReference type="ARBA" id="ARBA00022842"/>
    </source>
</evidence>
<comment type="cofactor">
    <cofactor evidence="9">
        <name>Mg(2+)</name>
        <dbReference type="ChEBI" id="CHEBI:18420"/>
    </cofactor>
</comment>
<feature type="binding site" evidence="9">
    <location>
        <begin position="128"/>
        <end position="134"/>
    </location>
    <ligand>
        <name>ATP</name>
        <dbReference type="ChEBI" id="CHEBI:30616"/>
    </ligand>
</feature>
<proteinExistence type="inferred from homology"/>
<evidence type="ECO:0000256" key="2">
    <source>
        <dbReference type="ARBA" id="ARBA00022679"/>
    </source>
</evidence>
<comment type="pathway">
    <text evidence="9">Cofactor biosynthesis; coenzyme A biosynthesis; CoA from (R)-pantothenate: step 4/5.</text>
</comment>
<keyword evidence="5 9" id="KW-0067">ATP-binding</keyword>
<comment type="subunit">
    <text evidence="9">Homohexamer.</text>
</comment>
<evidence type="ECO:0000313" key="12">
    <source>
        <dbReference type="Proteomes" id="UP000027284"/>
    </source>
</evidence>
<feature type="binding site" evidence="9">
    <location>
        <begin position="14"/>
        <end position="15"/>
    </location>
    <ligand>
        <name>ATP</name>
        <dbReference type="ChEBI" id="CHEBI:30616"/>
    </ligand>
</feature>
<feature type="domain" description="Cytidyltransferase-like" evidence="10">
    <location>
        <begin position="10"/>
        <end position="138"/>
    </location>
</feature>
<dbReference type="STRING" id="1312852.EG19_09850"/>
<keyword evidence="12" id="KW-1185">Reference proteome</keyword>
<dbReference type="CDD" id="cd02163">
    <property type="entry name" value="PPAT"/>
    <property type="match status" value="1"/>
</dbReference>
<dbReference type="GO" id="GO:0005737">
    <property type="term" value="C:cytoplasm"/>
    <property type="evidence" value="ECO:0007669"/>
    <property type="project" value="UniProtKB-SubCell"/>
</dbReference>
<feature type="binding site" evidence="9">
    <location>
        <position position="92"/>
    </location>
    <ligand>
        <name>substrate</name>
    </ligand>
</feature>
<dbReference type="UniPathway" id="UPA00241">
    <property type="reaction ID" value="UER00355"/>
</dbReference>
<keyword evidence="3 9" id="KW-0548">Nucleotidyltransferase</keyword>
<dbReference type="PANTHER" id="PTHR21342">
    <property type="entry name" value="PHOSPHOPANTETHEINE ADENYLYLTRANSFERASE"/>
    <property type="match status" value="1"/>
</dbReference>
<dbReference type="NCBIfam" id="TIGR00125">
    <property type="entry name" value="cyt_tran_rel"/>
    <property type="match status" value="1"/>
</dbReference>
<keyword evidence="2 9" id="KW-0808">Transferase</keyword>
<reference evidence="11 12" key="1">
    <citation type="submission" date="2014-04" db="EMBL/GenBank/DDBJ databases">
        <title>The Genome Sequence of Thermoanaerobaculum aquaticum MP-01, The First Cultivated Group 23 Acidobacterium.</title>
        <authorList>
            <person name="Stamps B.W."/>
            <person name="Losey N.A."/>
            <person name="Lawson P.A."/>
            <person name="Stevenson B.S."/>
        </authorList>
    </citation>
    <scope>NUCLEOTIDE SEQUENCE [LARGE SCALE GENOMIC DNA]</scope>
    <source>
        <strain evidence="11 12">MP-01</strain>
    </source>
</reference>
<comment type="function">
    <text evidence="9">Reversibly transfers an adenylyl group from ATP to 4'-phosphopantetheine, yielding dephospho-CoA (dPCoA) and pyrophosphate.</text>
</comment>
<dbReference type="HAMAP" id="MF_00151">
    <property type="entry name" value="PPAT_bact"/>
    <property type="match status" value="1"/>
</dbReference>
<gene>
    <name evidence="9 11" type="primary">coaD</name>
    <name evidence="11" type="ORF">EG19_09850</name>
</gene>
<keyword evidence="4 9" id="KW-0547">Nucleotide-binding</keyword>
<feature type="binding site" evidence="9">
    <location>
        <position position="78"/>
    </location>
    <ligand>
        <name>substrate</name>
    </ligand>
</feature>
<evidence type="ECO:0000313" key="11">
    <source>
        <dbReference type="EMBL" id="KDA54717.1"/>
    </source>
</evidence>
<keyword evidence="1 9" id="KW-0963">Cytoplasm</keyword>
<dbReference type="SUPFAM" id="SSF52374">
    <property type="entry name" value="Nucleotidylyl transferase"/>
    <property type="match status" value="1"/>
</dbReference>
<evidence type="ECO:0000256" key="4">
    <source>
        <dbReference type="ARBA" id="ARBA00022741"/>
    </source>
</evidence>
<evidence type="ECO:0000256" key="8">
    <source>
        <dbReference type="ARBA" id="ARBA00029346"/>
    </source>
</evidence>
<feature type="site" description="Transition state stabilizer" evidence="9">
    <location>
        <position position="22"/>
    </location>
</feature>
<keyword evidence="6 9" id="KW-0460">Magnesium</keyword>
<evidence type="ECO:0000256" key="3">
    <source>
        <dbReference type="ARBA" id="ARBA00022695"/>
    </source>
</evidence>
<dbReference type="GO" id="GO:0005524">
    <property type="term" value="F:ATP binding"/>
    <property type="evidence" value="ECO:0007669"/>
    <property type="project" value="UniProtKB-KW"/>
</dbReference>
<accession>A0A062XQ21</accession>
<dbReference type="PRINTS" id="PR01020">
    <property type="entry name" value="LPSBIOSNTHSS"/>
</dbReference>
<evidence type="ECO:0000259" key="10">
    <source>
        <dbReference type="Pfam" id="PF01467"/>
    </source>
</evidence>
<feature type="binding site" evidence="9">
    <location>
        <position position="46"/>
    </location>
    <ligand>
        <name>substrate</name>
    </ligand>
</feature>
<feature type="binding site" evidence="9">
    <location>
        <position position="103"/>
    </location>
    <ligand>
        <name>ATP</name>
        <dbReference type="ChEBI" id="CHEBI:30616"/>
    </ligand>
</feature>
<organism evidence="11 12">
    <name type="scientific">Thermoanaerobaculum aquaticum</name>
    <dbReference type="NCBI Taxonomy" id="1312852"/>
    <lineage>
        <taxon>Bacteria</taxon>
        <taxon>Pseudomonadati</taxon>
        <taxon>Acidobacteriota</taxon>
        <taxon>Thermoanaerobaculia</taxon>
        <taxon>Thermoanaerobaculales</taxon>
        <taxon>Thermoanaerobaculaceae</taxon>
        <taxon>Thermoanaerobaculum</taxon>
    </lineage>
</organism>
<feature type="binding site" evidence="9">
    <location>
        <position position="22"/>
    </location>
    <ligand>
        <name>ATP</name>
        <dbReference type="ChEBI" id="CHEBI:30616"/>
    </ligand>
</feature>
<comment type="subcellular location">
    <subcellularLocation>
        <location evidence="9">Cytoplasm</location>
    </subcellularLocation>
</comment>
<sequence length="166" mass="18763">MNGESQLLAVYPGSFDPLHMGHVDIVRRAVRLFPQVLVAVLENTEKKPLFAPDERVELIRQTFSELPQVKVTSFSGLLVDFMRATGARVVLRGMRVVSDFEYEFQMALMNRRLCPEVETVFLTPQEEFSYLSSRLIKEIWALGGNIRGLVPPPVLAAMENLRGASR</sequence>
<comment type="caution">
    <text evidence="11">The sequence shown here is derived from an EMBL/GenBank/DDBJ whole genome shotgun (WGS) entry which is preliminary data.</text>
</comment>
<dbReference type="PANTHER" id="PTHR21342:SF1">
    <property type="entry name" value="PHOSPHOPANTETHEINE ADENYLYLTRANSFERASE"/>
    <property type="match status" value="1"/>
</dbReference>
<dbReference type="Proteomes" id="UP000027284">
    <property type="component" value="Unassembled WGS sequence"/>
</dbReference>
<evidence type="ECO:0000256" key="7">
    <source>
        <dbReference type="ARBA" id="ARBA00022993"/>
    </source>
</evidence>
<dbReference type="GO" id="GO:0004595">
    <property type="term" value="F:pantetheine-phosphate adenylyltransferase activity"/>
    <property type="evidence" value="ECO:0007669"/>
    <property type="project" value="UniProtKB-UniRule"/>
</dbReference>
<keyword evidence="7 9" id="KW-0173">Coenzyme A biosynthesis</keyword>
<feature type="binding site" evidence="9">
    <location>
        <position position="14"/>
    </location>
    <ligand>
        <name>substrate</name>
    </ligand>
</feature>
<dbReference type="Pfam" id="PF01467">
    <property type="entry name" value="CTP_transf_like"/>
    <property type="match status" value="1"/>
</dbReference>
<evidence type="ECO:0000256" key="1">
    <source>
        <dbReference type="ARBA" id="ARBA00022490"/>
    </source>
</evidence>
<comment type="catalytic activity">
    <reaction evidence="8 9">
        <text>(R)-4'-phosphopantetheine + ATP + H(+) = 3'-dephospho-CoA + diphosphate</text>
        <dbReference type="Rhea" id="RHEA:19801"/>
        <dbReference type="ChEBI" id="CHEBI:15378"/>
        <dbReference type="ChEBI" id="CHEBI:30616"/>
        <dbReference type="ChEBI" id="CHEBI:33019"/>
        <dbReference type="ChEBI" id="CHEBI:57328"/>
        <dbReference type="ChEBI" id="CHEBI:61723"/>
        <dbReference type="EC" id="2.7.7.3"/>
    </reaction>
</comment>
<comment type="similarity">
    <text evidence="9">Belongs to the bacterial CoaD family.</text>
</comment>
<feature type="binding site" evidence="9">
    <location>
        <begin position="93"/>
        <end position="95"/>
    </location>
    <ligand>
        <name>ATP</name>
        <dbReference type="ChEBI" id="CHEBI:30616"/>
    </ligand>
</feature>
<dbReference type="InterPro" id="IPR014729">
    <property type="entry name" value="Rossmann-like_a/b/a_fold"/>
</dbReference>
<dbReference type="RefSeq" id="WP_038046911.1">
    <property type="nucleotide sequence ID" value="NZ_JMFG01000005.1"/>
</dbReference>
<dbReference type="InterPro" id="IPR004821">
    <property type="entry name" value="Cyt_trans-like"/>
</dbReference>
<dbReference type="Gene3D" id="3.40.50.620">
    <property type="entry name" value="HUPs"/>
    <property type="match status" value="1"/>
</dbReference>
<dbReference type="OrthoDB" id="9806661at2"/>
<name>A0A062XQ21_9BACT</name>
<dbReference type="NCBIfam" id="TIGR01510">
    <property type="entry name" value="coaD_prev_kdtB"/>
    <property type="match status" value="1"/>
</dbReference>